<feature type="transmembrane region" description="Helical" evidence="8">
    <location>
        <begin position="29"/>
        <end position="52"/>
    </location>
</feature>
<dbReference type="PRINTS" id="PR00344">
    <property type="entry name" value="BCTRLSENSOR"/>
</dbReference>
<keyword evidence="4" id="KW-0808">Transferase</keyword>
<dbReference type="InterPro" id="IPR013656">
    <property type="entry name" value="PAS_4"/>
</dbReference>
<feature type="region of interest" description="Disordered" evidence="7">
    <location>
        <begin position="597"/>
        <end position="617"/>
    </location>
</feature>
<dbReference type="SUPFAM" id="SSF47384">
    <property type="entry name" value="Homodimeric domain of signal transducing histidine kinase"/>
    <property type="match status" value="1"/>
</dbReference>
<dbReference type="PROSITE" id="PS50113">
    <property type="entry name" value="PAC"/>
    <property type="match status" value="1"/>
</dbReference>
<evidence type="ECO:0000259" key="10">
    <source>
        <dbReference type="PROSITE" id="PS50113"/>
    </source>
</evidence>
<feature type="region of interest" description="Disordered" evidence="7">
    <location>
        <begin position="462"/>
        <end position="492"/>
    </location>
</feature>
<dbReference type="Pfam" id="PF08448">
    <property type="entry name" value="PAS_4"/>
    <property type="match status" value="1"/>
</dbReference>
<feature type="transmembrane region" description="Helical" evidence="8">
    <location>
        <begin position="64"/>
        <end position="81"/>
    </location>
</feature>
<dbReference type="PANTHER" id="PTHR43711:SF1">
    <property type="entry name" value="HISTIDINE KINASE 1"/>
    <property type="match status" value="1"/>
</dbReference>
<dbReference type="SUPFAM" id="SSF55874">
    <property type="entry name" value="ATPase domain of HSP90 chaperone/DNA topoisomerase II/histidine kinase"/>
    <property type="match status" value="1"/>
</dbReference>
<accession>A0A7D5KFW2</accession>
<evidence type="ECO:0000256" key="5">
    <source>
        <dbReference type="ARBA" id="ARBA00022777"/>
    </source>
</evidence>
<organism evidence="11 12">
    <name type="scientific">Natrinema halophilum</name>
    <dbReference type="NCBI Taxonomy" id="1699371"/>
    <lineage>
        <taxon>Archaea</taxon>
        <taxon>Methanobacteriati</taxon>
        <taxon>Methanobacteriota</taxon>
        <taxon>Stenosarchaea group</taxon>
        <taxon>Halobacteria</taxon>
        <taxon>Halobacteriales</taxon>
        <taxon>Natrialbaceae</taxon>
        <taxon>Natrinema</taxon>
    </lineage>
</organism>
<evidence type="ECO:0000256" key="4">
    <source>
        <dbReference type="ARBA" id="ARBA00022679"/>
    </source>
</evidence>
<dbReference type="InterPro" id="IPR003594">
    <property type="entry name" value="HATPase_dom"/>
</dbReference>
<keyword evidence="8" id="KW-0472">Membrane</keyword>
<dbReference type="PROSITE" id="PS50109">
    <property type="entry name" value="HIS_KIN"/>
    <property type="match status" value="1"/>
</dbReference>
<feature type="transmembrane region" description="Helical" evidence="8">
    <location>
        <begin position="174"/>
        <end position="194"/>
    </location>
</feature>
<evidence type="ECO:0000259" key="9">
    <source>
        <dbReference type="PROSITE" id="PS50109"/>
    </source>
</evidence>
<comment type="catalytic activity">
    <reaction evidence="1">
        <text>ATP + protein L-histidine = ADP + protein N-phospho-L-histidine.</text>
        <dbReference type="EC" id="2.7.13.3"/>
    </reaction>
</comment>
<dbReference type="SMART" id="SM00388">
    <property type="entry name" value="HisKA"/>
    <property type="match status" value="1"/>
</dbReference>
<evidence type="ECO:0000313" key="12">
    <source>
        <dbReference type="Proteomes" id="UP000509241"/>
    </source>
</evidence>
<feature type="transmembrane region" description="Helical" evidence="8">
    <location>
        <begin position="6"/>
        <end position="22"/>
    </location>
</feature>
<keyword evidence="12" id="KW-1185">Reference proteome</keyword>
<dbReference type="Gene3D" id="3.30.565.10">
    <property type="entry name" value="Histidine kinase-like ATPase, C-terminal domain"/>
    <property type="match status" value="1"/>
</dbReference>
<dbReference type="Proteomes" id="UP000509241">
    <property type="component" value="Chromosome"/>
</dbReference>
<name>A0A7D5KFW2_9EURY</name>
<dbReference type="Pfam" id="PF00512">
    <property type="entry name" value="HisKA"/>
    <property type="match status" value="1"/>
</dbReference>
<keyword evidence="8" id="KW-1133">Transmembrane helix</keyword>
<dbReference type="InterPro" id="IPR031621">
    <property type="entry name" value="HisKA_7TM"/>
</dbReference>
<dbReference type="EC" id="2.7.13.3" evidence="2"/>
<dbReference type="InterPro" id="IPR005467">
    <property type="entry name" value="His_kinase_dom"/>
</dbReference>
<dbReference type="InterPro" id="IPR050736">
    <property type="entry name" value="Sensor_HK_Regulatory"/>
</dbReference>
<dbReference type="Gene3D" id="1.10.287.130">
    <property type="match status" value="1"/>
</dbReference>
<protein>
    <recommendedName>
        <fullName evidence="2">histidine kinase</fullName>
        <ecNumber evidence="2">2.7.13.3</ecNumber>
    </recommendedName>
</protein>
<feature type="transmembrane region" description="Helical" evidence="8">
    <location>
        <begin position="93"/>
        <end position="111"/>
    </location>
</feature>
<dbReference type="InterPro" id="IPR000700">
    <property type="entry name" value="PAS-assoc_C"/>
</dbReference>
<dbReference type="InterPro" id="IPR035965">
    <property type="entry name" value="PAS-like_dom_sf"/>
</dbReference>
<dbReference type="InterPro" id="IPR000014">
    <property type="entry name" value="PAS"/>
</dbReference>
<sequence>MAQAIYAIAAVTALLVCSIIFRHREKKGAVWLAVFMFASAVWAGSLFLATIVDSFALSVFFRKSIYFGVGPVVASMLLFALEYSGRERFVRPEIVGLLSIEPILVIVLAYVNPRDFFFATVEPDPTVPSGVIIDIGLGFVLHTVYSYVLLTAFSLMIVEMLYNSKSLYRGQSGGLLVGTAFTWAMNVLTVFSSAEVDLTPIGFIVGGTLYSVAIIRYRLTDIVPIARDRVLDHVSDGVFVLDRDDRLIDVNPVGRTLLEDIESSPIGENIGSLFSDYPRLHDEYQTLTAAPTDGEREFKLDDNHFHARTTPIDDGRDRHVGWLLIVRDITDRKRREAQLKRQNERLERFADVVSHDLRNPLNVADGYLELAYEADDPESHLHKIEQSHDRMEAIIEDVLALAREGDEVSDPEPVTLAELAEQAWETVDSGDATLTVASDERFLADPGRTRRLLENLFRNAIEHGMSNNGDPSEAGEQGQQTDHDSGSEIESGADDTAFAYSGDVTADSDPSALNVSVGNIDSEEKSGQTGFYVADDGRGLPDDRDQVFEDGYTTNEDGTGFGLSIVHGIATAHDWEVDATDSETGGARFEFTGVEPVTEAVSESSAIDPDIESGSPP</sequence>
<keyword evidence="6" id="KW-0902">Two-component regulatory system</keyword>
<dbReference type="InterPro" id="IPR004358">
    <property type="entry name" value="Sig_transdc_His_kin-like_C"/>
</dbReference>
<dbReference type="SUPFAM" id="SSF55785">
    <property type="entry name" value="PYP-like sensor domain (PAS domain)"/>
    <property type="match status" value="1"/>
</dbReference>
<keyword evidence="8" id="KW-0812">Transmembrane</keyword>
<dbReference type="InterPro" id="IPR003661">
    <property type="entry name" value="HisK_dim/P_dom"/>
</dbReference>
<keyword evidence="3" id="KW-0597">Phosphoprotein</keyword>
<feature type="transmembrane region" description="Helical" evidence="8">
    <location>
        <begin position="131"/>
        <end position="162"/>
    </location>
</feature>
<dbReference type="Pfam" id="PF16927">
    <property type="entry name" value="HisKA_7TM"/>
    <property type="match status" value="1"/>
</dbReference>
<proteinExistence type="predicted"/>
<evidence type="ECO:0000256" key="6">
    <source>
        <dbReference type="ARBA" id="ARBA00023012"/>
    </source>
</evidence>
<dbReference type="CDD" id="cd00130">
    <property type="entry name" value="PAS"/>
    <property type="match status" value="1"/>
</dbReference>
<dbReference type="KEGG" id="haly:HYG82_04735"/>
<dbReference type="PANTHER" id="PTHR43711">
    <property type="entry name" value="TWO-COMPONENT HISTIDINE KINASE"/>
    <property type="match status" value="1"/>
</dbReference>
<dbReference type="AlphaFoldDB" id="A0A7D5KFW2"/>
<dbReference type="Gene3D" id="3.30.450.20">
    <property type="entry name" value="PAS domain"/>
    <property type="match status" value="1"/>
</dbReference>
<dbReference type="InterPro" id="IPR036097">
    <property type="entry name" value="HisK_dim/P_sf"/>
</dbReference>
<dbReference type="OrthoDB" id="8127at2157"/>
<dbReference type="GO" id="GO:0000155">
    <property type="term" value="F:phosphorelay sensor kinase activity"/>
    <property type="evidence" value="ECO:0007669"/>
    <property type="project" value="InterPro"/>
</dbReference>
<evidence type="ECO:0000256" key="2">
    <source>
        <dbReference type="ARBA" id="ARBA00012438"/>
    </source>
</evidence>
<dbReference type="NCBIfam" id="TIGR00229">
    <property type="entry name" value="sensory_box"/>
    <property type="match status" value="1"/>
</dbReference>
<evidence type="ECO:0000256" key="1">
    <source>
        <dbReference type="ARBA" id="ARBA00000085"/>
    </source>
</evidence>
<reference evidence="11 12" key="1">
    <citation type="submission" date="2020-07" db="EMBL/GenBank/DDBJ databases">
        <authorList>
            <person name="Cui H."/>
        </authorList>
    </citation>
    <scope>NUCLEOTIDE SEQUENCE [LARGE SCALE GENOMIC DNA]</scope>
    <source>
        <strain evidence="11 12">YPL8</strain>
    </source>
</reference>
<evidence type="ECO:0000256" key="3">
    <source>
        <dbReference type="ARBA" id="ARBA00022553"/>
    </source>
</evidence>
<dbReference type="SMART" id="SM00387">
    <property type="entry name" value="HATPase_c"/>
    <property type="match status" value="1"/>
</dbReference>
<dbReference type="CDD" id="cd00082">
    <property type="entry name" value="HisKA"/>
    <property type="match status" value="1"/>
</dbReference>
<feature type="domain" description="Histidine kinase" evidence="9">
    <location>
        <begin position="352"/>
        <end position="592"/>
    </location>
</feature>
<evidence type="ECO:0000256" key="8">
    <source>
        <dbReference type="SAM" id="Phobius"/>
    </source>
</evidence>
<dbReference type="Pfam" id="PF02518">
    <property type="entry name" value="HATPase_c"/>
    <property type="match status" value="1"/>
</dbReference>
<evidence type="ECO:0000256" key="7">
    <source>
        <dbReference type="SAM" id="MobiDB-lite"/>
    </source>
</evidence>
<dbReference type="InterPro" id="IPR036890">
    <property type="entry name" value="HATPase_C_sf"/>
</dbReference>
<dbReference type="EMBL" id="CP058601">
    <property type="protein sequence ID" value="QLG51141.1"/>
    <property type="molecule type" value="Genomic_DNA"/>
</dbReference>
<evidence type="ECO:0000313" key="11">
    <source>
        <dbReference type="EMBL" id="QLG51141.1"/>
    </source>
</evidence>
<gene>
    <name evidence="11" type="ORF">HYG82_04735</name>
</gene>
<keyword evidence="5" id="KW-0418">Kinase</keyword>
<feature type="domain" description="PAC" evidence="10">
    <location>
        <begin position="280"/>
        <end position="341"/>
    </location>
</feature>